<evidence type="ECO:0000313" key="2">
    <source>
        <dbReference type="EMBL" id="GEU31888.1"/>
    </source>
</evidence>
<dbReference type="EMBL" id="BKCJ010000296">
    <property type="protein sequence ID" value="GEU31888.1"/>
    <property type="molecule type" value="Genomic_DNA"/>
</dbReference>
<organism evidence="2">
    <name type="scientific">Tanacetum cinerariifolium</name>
    <name type="common">Dalmatian daisy</name>
    <name type="synonym">Chrysanthemum cinerariifolium</name>
    <dbReference type="NCBI Taxonomy" id="118510"/>
    <lineage>
        <taxon>Eukaryota</taxon>
        <taxon>Viridiplantae</taxon>
        <taxon>Streptophyta</taxon>
        <taxon>Embryophyta</taxon>
        <taxon>Tracheophyta</taxon>
        <taxon>Spermatophyta</taxon>
        <taxon>Magnoliopsida</taxon>
        <taxon>eudicotyledons</taxon>
        <taxon>Gunneridae</taxon>
        <taxon>Pentapetalae</taxon>
        <taxon>asterids</taxon>
        <taxon>campanulids</taxon>
        <taxon>Asterales</taxon>
        <taxon>Asteraceae</taxon>
        <taxon>Asteroideae</taxon>
        <taxon>Anthemideae</taxon>
        <taxon>Anthemidinae</taxon>
        <taxon>Tanacetum</taxon>
    </lineage>
</organism>
<evidence type="ECO:0008006" key="3">
    <source>
        <dbReference type="Google" id="ProtNLM"/>
    </source>
</evidence>
<name>A0A6L2J4E5_TANCI</name>
<gene>
    <name evidence="2" type="ORF">Tci_003866</name>
</gene>
<dbReference type="AlphaFoldDB" id="A0A6L2J4E5"/>
<accession>A0A6L2J4E5</accession>
<protein>
    <recommendedName>
        <fullName evidence="3">Integrase, catalytic region, zinc finger, CCHC-type, peptidase aspartic, catalytic</fullName>
    </recommendedName>
</protein>
<feature type="region of interest" description="Disordered" evidence="1">
    <location>
        <begin position="52"/>
        <end position="73"/>
    </location>
</feature>
<sequence length="206" mass="22630">MQNLFSPTPYVPPSKKDYEIMFQPLFDEDFNPLPLAISPDLVVVAAPRAIDPAGLPSSTTIDQDVPSASNSPTNHEIQSQVIHQGVEKQIHEHQNAQFDNAPLLHNISSDSSSKETTLQGLIPSNLHHLNQSFDTFTKLTKNHPLENVIGDPSRLVSTRSQLQEHAIWCDFDANDNPIPFGGKQSGLDLLSQRKNNGGNSSCISCQ</sequence>
<comment type="caution">
    <text evidence="2">The sequence shown here is derived from an EMBL/GenBank/DDBJ whole genome shotgun (WGS) entry which is preliminary data.</text>
</comment>
<reference evidence="2" key="1">
    <citation type="journal article" date="2019" name="Sci. Rep.">
        <title>Draft genome of Tanacetum cinerariifolium, the natural source of mosquito coil.</title>
        <authorList>
            <person name="Yamashiro T."/>
            <person name="Shiraishi A."/>
            <person name="Satake H."/>
            <person name="Nakayama K."/>
        </authorList>
    </citation>
    <scope>NUCLEOTIDE SEQUENCE</scope>
</reference>
<evidence type="ECO:0000256" key="1">
    <source>
        <dbReference type="SAM" id="MobiDB-lite"/>
    </source>
</evidence>
<feature type="compositionally biased region" description="Polar residues" evidence="1">
    <location>
        <begin position="56"/>
        <end position="73"/>
    </location>
</feature>
<proteinExistence type="predicted"/>